<dbReference type="SUPFAM" id="SSF51735">
    <property type="entry name" value="NAD(P)-binding Rossmann-fold domains"/>
    <property type="match status" value="1"/>
</dbReference>
<dbReference type="GO" id="GO:0050661">
    <property type="term" value="F:NADP binding"/>
    <property type="evidence" value="ECO:0007669"/>
    <property type="project" value="InterPro"/>
</dbReference>
<evidence type="ECO:0000313" key="15">
    <source>
        <dbReference type="Proteomes" id="UP000257143"/>
    </source>
</evidence>
<dbReference type="GO" id="GO:0009099">
    <property type="term" value="P:L-valine biosynthetic process"/>
    <property type="evidence" value="ECO:0007669"/>
    <property type="project" value="UniProtKB-UniRule"/>
</dbReference>
<keyword evidence="6 10" id="KW-0479">Metal-binding</keyword>
<evidence type="ECO:0000259" key="12">
    <source>
        <dbReference type="PROSITE" id="PS51850"/>
    </source>
</evidence>
<keyword evidence="14" id="KW-0413">Isomerase</keyword>
<evidence type="ECO:0000256" key="8">
    <source>
        <dbReference type="ARBA" id="ARBA00023002"/>
    </source>
</evidence>
<dbReference type="GO" id="GO:0005829">
    <property type="term" value="C:cytosol"/>
    <property type="evidence" value="ECO:0007669"/>
    <property type="project" value="TreeGrafter"/>
</dbReference>
<dbReference type="UniPathway" id="UPA00049">
    <property type="reaction ID" value="UER00060"/>
</dbReference>
<comment type="caution">
    <text evidence="10">Lacks conserved residue(s) required for the propagation of feature annotation.</text>
</comment>
<evidence type="ECO:0000256" key="11">
    <source>
        <dbReference type="PROSITE-ProRule" id="PRU01198"/>
    </source>
</evidence>
<keyword evidence="8 10" id="KW-0560">Oxidoreductase</keyword>
<dbReference type="EC" id="1.1.1.86" evidence="10"/>
<reference evidence="15" key="1">
    <citation type="submission" date="2017-11" db="EMBL/GenBank/DDBJ databases">
        <authorList>
            <person name="Zhu W."/>
        </authorList>
    </citation>
    <scope>NUCLEOTIDE SEQUENCE [LARGE SCALE GENOMIC DNA]</scope>
    <source>
        <strain evidence="15">CAU 1183</strain>
    </source>
</reference>
<comment type="pathway">
    <text evidence="2 10">Amino-acid biosynthesis; L-valine biosynthesis; L-valine from pyruvate: step 2/4.</text>
</comment>
<comment type="catalytic activity">
    <reaction evidence="10">
        <text>(2R,3R)-2,3-dihydroxy-3-methylpentanoate + NADP(+) = (S)-2-ethyl-2-hydroxy-3-oxobutanoate + NADPH + H(+)</text>
        <dbReference type="Rhea" id="RHEA:13493"/>
        <dbReference type="ChEBI" id="CHEBI:15378"/>
        <dbReference type="ChEBI" id="CHEBI:49256"/>
        <dbReference type="ChEBI" id="CHEBI:49258"/>
        <dbReference type="ChEBI" id="CHEBI:57783"/>
        <dbReference type="ChEBI" id="CHEBI:58349"/>
        <dbReference type="EC" id="1.1.1.86"/>
    </reaction>
</comment>
<dbReference type="HAMAP" id="MF_00435">
    <property type="entry name" value="IlvC"/>
    <property type="match status" value="1"/>
</dbReference>
<dbReference type="EMBL" id="PIOC01000023">
    <property type="protein sequence ID" value="RDW16927.1"/>
    <property type="molecule type" value="Genomic_DNA"/>
</dbReference>
<protein>
    <recommendedName>
        <fullName evidence="10">Ketol-acid reductoisomerase (NADP(+))</fullName>
        <shortName evidence="10">KARI</shortName>
        <ecNumber evidence="10">1.1.1.86</ecNumber>
    </recommendedName>
    <alternativeName>
        <fullName evidence="10">Acetohydroxy-acid isomeroreductase</fullName>
        <shortName evidence="10">AHIR</shortName>
    </alternativeName>
    <alternativeName>
        <fullName evidence="10">Alpha-keto-beta-hydroxylacyl reductoisomerase</fullName>
    </alternativeName>
</protein>
<evidence type="ECO:0000256" key="9">
    <source>
        <dbReference type="ARBA" id="ARBA00023304"/>
    </source>
</evidence>
<comment type="pathway">
    <text evidence="3 10">Amino-acid biosynthesis; L-isoleucine biosynthesis; L-isoleucine from 2-oxobutanoate: step 2/4.</text>
</comment>
<dbReference type="GO" id="GO:0004455">
    <property type="term" value="F:ketol-acid reductoisomerase activity"/>
    <property type="evidence" value="ECO:0007669"/>
    <property type="project" value="UniProtKB-UniRule"/>
</dbReference>
<dbReference type="PANTHER" id="PTHR21371:SF1">
    <property type="entry name" value="KETOL-ACID REDUCTOISOMERASE, MITOCHONDRIAL"/>
    <property type="match status" value="1"/>
</dbReference>
<dbReference type="Pfam" id="PF07991">
    <property type="entry name" value="KARI_N"/>
    <property type="match status" value="1"/>
</dbReference>
<dbReference type="UniPathway" id="UPA00047">
    <property type="reaction ID" value="UER00056"/>
</dbReference>
<dbReference type="GO" id="GO:0009097">
    <property type="term" value="P:isoleucine biosynthetic process"/>
    <property type="evidence" value="ECO:0007669"/>
    <property type="project" value="UniProtKB-UniRule"/>
</dbReference>
<comment type="similarity">
    <text evidence="4 10 11">Belongs to the ketol-acid reductoisomerase family.</text>
</comment>
<evidence type="ECO:0000313" key="14">
    <source>
        <dbReference type="EMBL" id="RDW16927.1"/>
    </source>
</evidence>
<evidence type="ECO:0000256" key="10">
    <source>
        <dbReference type="HAMAP-Rule" id="MF_00435"/>
    </source>
</evidence>
<feature type="binding site" evidence="10 11">
    <location>
        <position position="230"/>
    </location>
    <ligand>
        <name>Mg(2+)</name>
        <dbReference type="ChEBI" id="CHEBI:18420"/>
        <label>2</label>
    </ligand>
</feature>
<gene>
    <name evidence="10" type="primary">ilvC</name>
    <name evidence="14" type="ORF">CWR48_15070</name>
</gene>
<name>A0A3D8PN25_9BACI</name>
<feature type="binding site" evidence="10">
    <location>
        <begin position="25"/>
        <end position="28"/>
    </location>
    <ligand>
        <name>NADP(+)</name>
        <dbReference type="ChEBI" id="CHEBI:58349"/>
    </ligand>
</feature>
<dbReference type="InterPro" id="IPR036291">
    <property type="entry name" value="NAD(P)-bd_dom_sf"/>
</dbReference>
<comment type="function">
    <text evidence="1 10">Involved in the biosynthesis of branched-chain amino acids (BCAA). Catalyzes an alkyl-migration followed by a ketol-acid reduction of (S)-2-acetolactate (S2AL) to yield (R)-2,3-dihydroxy-isovalerate. In the isomerase reaction, S2AL is rearranged via a Mg-dependent methyl migration to produce 3-hydroxy-3-methyl-2-ketobutyrate (HMKB). In the reductase reaction, this 2-ketoacid undergoes a metal-dependent reduction by NADPH to yield (R)-2,3-dihydroxy-isovalerate.</text>
</comment>
<feature type="binding site" evidence="10 11">
    <location>
        <position position="251"/>
    </location>
    <ligand>
        <name>substrate</name>
    </ligand>
</feature>
<evidence type="ECO:0000256" key="5">
    <source>
        <dbReference type="ARBA" id="ARBA00022605"/>
    </source>
</evidence>
<dbReference type="RefSeq" id="WP_115774157.1">
    <property type="nucleotide sequence ID" value="NZ_PIOC01000023.1"/>
</dbReference>
<feature type="binding site" evidence="10">
    <location>
        <position position="52"/>
    </location>
    <ligand>
        <name>NADP(+)</name>
        <dbReference type="ChEBI" id="CHEBI:58349"/>
    </ligand>
</feature>
<dbReference type="PROSITE" id="PS51851">
    <property type="entry name" value="KARI_C"/>
    <property type="match status" value="1"/>
</dbReference>
<organism evidence="14 15">
    <name type="scientific">Oceanobacillus arenosus</name>
    <dbReference type="NCBI Taxonomy" id="1229153"/>
    <lineage>
        <taxon>Bacteria</taxon>
        <taxon>Bacillati</taxon>
        <taxon>Bacillota</taxon>
        <taxon>Bacilli</taxon>
        <taxon>Bacillales</taxon>
        <taxon>Bacillaceae</taxon>
        <taxon>Oceanobacillus</taxon>
    </lineage>
</organism>
<comment type="catalytic activity">
    <reaction evidence="10">
        <text>(2R)-2,3-dihydroxy-3-methylbutanoate + NADP(+) = (2S)-2-acetolactate + NADPH + H(+)</text>
        <dbReference type="Rhea" id="RHEA:22068"/>
        <dbReference type="ChEBI" id="CHEBI:15378"/>
        <dbReference type="ChEBI" id="CHEBI:49072"/>
        <dbReference type="ChEBI" id="CHEBI:57783"/>
        <dbReference type="ChEBI" id="CHEBI:58349"/>
        <dbReference type="ChEBI" id="CHEBI:58476"/>
        <dbReference type="EC" id="1.1.1.86"/>
    </reaction>
</comment>
<feature type="active site" evidence="10">
    <location>
        <position position="107"/>
    </location>
</feature>
<accession>A0A3D8PN25</accession>
<feature type="domain" description="KARI C-terminal knotted" evidence="13">
    <location>
        <begin position="182"/>
        <end position="327"/>
    </location>
</feature>
<evidence type="ECO:0000256" key="1">
    <source>
        <dbReference type="ARBA" id="ARBA00002172"/>
    </source>
</evidence>
<dbReference type="Gene3D" id="3.40.50.720">
    <property type="entry name" value="NAD(P)-binding Rossmann-like Domain"/>
    <property type="match status" value="1"/>
</dbReference>
<evidence type="ECO:0000256" key="6">
    <source>
        <dbReference type="ARBA" id="ARBA00022723"/>
    </source>
</evidence>
<feature type="binding site" evidence="10 11">
    <location>
        <position position="194"/>
    </location>
    <ligand>
        <name>Mg(2+)</name>
        <dbReference type="ChEBI" id="CHEBI:18420"/>
        <label>1</label>
    </ligand>
</feature>
<dbReference type="OrthoDB" id="9804088at2"/>
<proteinExistence type="inferred from homology"/>
<dbReference type="PIRSF" id="PIRSF000116">
    <property type="entry name" value="IlvC_gammaproteo"/>
    <property type="match status" value="1"/>
</dbReference>
<evidence type="ECO:0000256" key="4">
    <source>
        <dbReference type="ARBA" id="ARBA00010318"/>
    </source>
</evidence>
<dbReference type="Pfam" id="PF01450">
    <property type="entry name" value="KARI_C"/>
    <property type="match status" value="1"/>
</dbReference>
<dbReference type="SUPFAM" id="SSF48179">
    <property type="entry name" value="6-phosphogluconate dehydrogenase C-terminal domain-like"/>
    <property type="match status" value="1"/>
</dbReference>
<dbReference type="PANTHER" id="PTHR21371">
    <property type="entry name" value="KETOL-ACID REDUCTOISOMERASE, MITOCHONDRIAL"/>
    <property type="match status" value="1"/>
</dbReference>
<dbReference type="InterPro" id="IPR013116">
    <property type="entry name" value="KARI_N"/>
</dbReference>
<evidence type="ECO:0000259" key="13">
    <source>
        <dbReference type="PROSITE" id="PS51851"/>
    </source>
</evidence>
<feature type="binding site" evidence="10">
    <location>
        <position position="133"/>
    </location>
    <ligand>
        <name>NADP(+)</name>
        <dbReference type="ChEBI" id="CHEBI:58349"/>
    </ligand>
</feature>
<feature type="binding site" evidence="10 11">
    <location>
        <position position="190"/>
    </location>
    <ligand>
        <name>Mg(2+)</name>
        <dbReference type="ChEBI" id="CHEBI:18420"/>
        <label>2</label>
    </ligand>
</feature>
<comment type="caution">
    <text evidence="14">The sequence shown here is derived from an EMBL/GenBank/DDBJ whole genome shotgun (WGS) entry which is preliminary data.</text>
</comment>
<evidence type="ECO:0000256" key="3">
    <source>
        <dbReference type="ARBA" id="ARBA00004885"/>
    </source>
</evidence>
<feature type="binding site" evidence="10">
    <location>
        <position position="48"/>
    </location>
    <ligand>
        <name>NADP(+)</name>
        <dbReference type="ChEBI" id="CHEBI:58349"/>
    </ligand>
</feature>
<keyword evidence="10" id="KW-0521">NADP</keyword>
<dbReference type="AlphaFoldDB" id="A0A3D8PN25"/>
<evidence type="ECO:0000256" key="7">
    <source>
        <dbReference type="ARBA" id="ARBA00022842"/>
    </source>
</evidence>
<dbReference type="InterPro" id="IPR014359">
    <property type="entry name" value="KARI_prok"/>
</dbReference>
<feature type="binding site" evidence="10 11">
    <location>
        <position position="190"/>
    </location>
    <ligand>
        <name>Mg(2+)</name>
        <dbReference type="ChEBI" id="CHEBI:18420"/>
        <label>1</label>
    </ligand>
</feature>
<feature type="domain" description="KARI N-terminal Rossmann" evidence="12">
    <location>
        <begin position="2"/>
        <end position="181"/>
    </location>
</feature>
<dbReference type="NCBIfam" id="NF004017">
    <property type="entry name" value="PRK05479.1"/>
    <property type="match status" value="1"/>
</dbReference>
<keyword evidence="9 10" id="KW-0100">Branched-chain amino acid biosynthesis</keyword>
<dbReference type="InterPro" id="IPR008927">
    <property type="entry name" value="6-PGluconate_DH-like_C_sf"/>
</dbReference>
<feature type="binding site" evidence="10 11">
    <location>
        <position position="226"/>
    </location>
    <ligand>
        <name>Mg(2+)</name>
        <dbReference type="ChEBI" id="CHEBI:18420"/>
        <label>2</label>
    </ligand>
</feature>
<dbReference type="FunFam" id="3.40.50.720:FF:000023">
    <property type="entry name" value="Ketol-acid reductoisomerase (NADP(+))"/>
    <property type="match status" value="1"/>
</dbReference>
<dbReference type="GO" id="GO:0000287">
    <property type="term" value="F:magnesium ion binding"/>
    <property type="evidence" value="ECO:0007669"/>
    <property type="project" value="UniProtKB-UniRule"/>
</dbReference>
<dbReference type="Proteomes" id="UP000257143">
    <property type="component" value="Unassembled WGS sequence"/>
</dbReference>
<comment type="cofactor">
    <cofactor evidence="10">
        <name>Mg(2+)</name>
        <dbReference type="ChEBI" id="CHEBI:18420"/>
    </cofactor>
    <text evidence="10">Binds 2 magnesium ions per subunit.</text>
</comment>
<dbReference type="Gene3D" id="6.10.240.10">
    <property type="match status" value="1"/>
</dbReference>
<sequence length="344" mass="37892">MSKVLYEKDIQKEVLQGKKIAVIGYGSQGHAHAQNLRESGYDVVIGLRAGKSQQKAEEDGFTVYPVAEAVSEADVIMILLPDENQKQVYEESIKPNLTAGNALVFAHGFNIHFSQIVPPSDVDVFLVAPKGPGHLVRRTFESGAGVPALYGVYQDYTGNATQLALAYAQGIGAGRAGILETSFQEETETDLFGEQAVLCGGVTSLIKAGFETLTEAGYQPEVAYFECMHEMKLIVDLLYEGGLENMRYSISDTAQWGDFVSGPRVVNEDTKARMKDVLTDIQTGKFAKDWILENQAGRPQFNAINAAENKHQIETIGRELRDLMPFVKQEVKTKQKEVKQHVTN</sequence>
<dbReference type="NCBIfam" id="NF009940">
    <property type="entry name" value="PRK13403.1"/>
    <property type="match status" value="1"/>
</dbReference>
<dbReference type="GO" id="GO:0016853">
    <property type="term" value="F:isomerase activity"/>
    <property type="evidence" value="ECO:0007669"/>
    <property type="project" value="UniProtKB-KW"/>
</dbReference>
<keyword evidence="15" id="KW-1185">Reference proteome</keyword>
<dbReference type="NCBIfam" id="TIGR00465">
    <property type="entry name" value="ilvC"/>
    <property type="match status" value="1"/>
</dbReference>
<dbReference type="PROSITE" id="PS51850">
    <property type="entry name" value="KARI_N"/>
    <property type="match status" value="1"/>
</dbReference>
<dbReference type="InterPro" id="IPR013023">
    <property type="entry name" value="KARI"/>
</dbReference>
<keyword evidence="5 10" id="KW-0028">Amino-acid biosynthesis</keyword>
<keyword evidence="7 10" id="KW-0460">Magnesium</keyword>
<evidence type="ECO:0000256" key="2">
    <source>
        <dbReference type="ARBA" id="ARBA00004864"/>
    </source>
</evidence>
<dbReference type="InterPro" id="IPR000506">
    <property type="entry name" value="KARI_C"/>
</dbReference>